<proteinExistence type="predicted"/>
<dbReference type="PANTHER" id="PTHR11814">
    <property type="entry name" value="SULFATE TRANSPORTER"/>
    <property type="match status" value="1"/>
</dbReference>
<feature type="transmembrane region" description="Helical" evidence="5">
    <location>
        <begin position="84"/>
        <end position="105"/>
    </location>
</feature>
<feature type="domain" description="SLC26A/SulP transporter" evidence="6">
    <location>
        <begin position="42"/>
        <end position="213"/>
    </location>
</feature>
<protein>
    <recommendedName>
        <fullName evidence="6">SLC26A/SulP transporter domain-containing protein</fullName>
    </recommendedName>
</protein>
<comment type="subcellular location">
    <subcellularLocation>
        <location evidence="1">Membrane</location>
        <topology evidence="1">Multi-pass membrane protein</topology>
    </subcellularLocation>
</comment>
<evidence type="ECO:0000256" key="4">
    <source>
        <dbReference type="ARBA" id="ARBA00023136"/>
    </source>
</evidence>
<dbReference type="Pfam" id="PF00916">
    <property type="entry name" value="Sulfate_transp"/>
    <property type="match status" value="1"/>
</dbReference>
<organism evidence="7 8">
    <name type="scientific">Durusdinium trenchii</name>
    <dbReference type="NCBI Taxonomy" id="1381693"/>
    <lineage>
        <taxon>Eukaryota</taxon>
        <taxon>Sar</taxon>
        <taxon>Alveolata</taxon>
        <taxon>Dinophyceae</taxon>
        <taxon>Suessiales</taxon>
        <taxon>Symbiodiniaceae</taxon>
        <taxon>Durusdinium</taxon>
    </lineage>
</organism>
<dbReference type="EMBL" id="CAXAMN010000869">
    <property type="protein sequence ID" value="CAK8991149.1"/>
    <property type="molecule type" value="Genomic_DNA"/>
</dbReference>
<dbReference type="Proteomes" id="UP001642484">
    <property type="component" value="Unassembled WGS sequence"/>
</dbReference>
<accession>A0ABP0HP66</accession>
<feature type="transmembrane region" description="Helical" evidence="5">
    <location>
        <begin position="153"/>
        <end position="175"/>
    </location>
</feature>
<keyword evidence="4 5" id="KW-0472">Membrane</keyword>
<evidence type="ECO:0000256" key="2">
    <source>
        <dbReference type="ARBA" id="ARBA00022692"/>
    </source>
</evidence>
<keyword evidence="3 5" id="KW-1133">Transmembrane helix</keyword>
<comment type="caution">
    <text evidence="7">The sequence shown here is derived from an EMBL/GenBank/DDBJ whole genome shotgun (WGS) entry which is preliminary data.</text>
</comment>
<evidence type="ECO:0000313" key="7">
    <source>
        <dbReference type="EMBL" id="CAK8991149.1"/>
    </source>
</evidence>
<keyword evidence="8" id="KW-1185">Reference proteome</keyword>
<feature type="transmembrane region" description="Helical" evidence="5">
    <location>
        <begin position="46"/>
        <end position="72"/>
    </location>
</feature>
<dbReference type="InterPro" id="IPR001902">
    <property type="entry name" value="SLC26A/SulP_fam"/>
</dbReference>
<dbReference type="InterPro" id="IPR011547">
    <property type="entry name" value="SLC26A/SulP_dom"/>
</dbReference>
<evidence type="ECO:0000256" key="3">
    <source>
        <dbReference type="ARBA" id="ARBA00022989"/>
    </source>
</evidence>
<evidence type="ECO:0000256" key="5">
    <source>
        <dbReference type="SAM" id="Phobius"/>
    </source>
</evidence>
<evidence type="ECO:0000256" key="1">
    <source>
        <dbReference type="ARBA" id="ARBA00004141"/>
    </source>
</evidence>
<keyword evidence="2 5" id="KW-0812">Transmembrane</keyword>
<feature type="transmembrane region" description="Helical" evidence="5">
    <location>
        <begin position="125"/>
        <end position="146"/>
    </location>
</feature>
<gene>
    <name evidence="7" type="ORF">CCMP2556_LOCUS2333</name>
</gene>
<name>A0ABP0HP66_9DINO</name>
<evidence type="ECO:0000313" key="8">
    <source>
        <dbReference type="Proteomes" id="UP001642484"/>
    </source>
</evidence>
<evidence type="ECO:0000259" key="6">
    <source>
        <dbReference type="Pfam" id="PF00916"/>
    </source>
</evidence>
<sequence length="254" mass="27388">MSGSEPLVRKTSGRKQSRTWWTVLQEQMPILFWLPRYPKENLSADLAGAMTLGCILIGQSLAHANLCMVDLINGPYSCMLPPMVYAIFGTCVHASVGTGGLVSLLTGEVLADQGDLAERTQKAAILTALVGIIMSIMGLLQLSFLVRFLSRPALSGFITASALLIILSQVAPMLGLPSWASKGGIVNVVKHHIKYLELLDPATTALSLVAVIFSDERQDSKEGRLGGRFSQGLIRCLQLSSVLQKKCSHTQIVL</sequence>
<reference evidence="7 8" key="1">
    <citation type="submission" date="2024-02" db="EMBL/GenBank/DDBJ databases">
        <authorList>
            <person name="Chen Y."/>
            <person name="Shah S."/>
            <person name="Dougan E. K."/>
            <person name="Thang M."/>
            <person name="Chan C."/>
        </authorList>
    </citation>
    <scope>NUCLEOTIDE SEQUENCE [LARGE SCALE GENOMIC DNA]</scope>
</reference>